<protein>
    <submittedName>
        <fullName evidence="1">Uncharacterized protein</fullName>
    </submittedName>
</protein>
<gene>
    <name evidence="1" type="ORF">PBV87_15385</name>
</gene>
<dbReference type="EMBL" id="JAQIFT010000057">
    <property type="protein sequence ID" value="MDA3732859.1"/>
    <property type="molecule type" value="Genomic_DNA"/>
</dbReference>
<dbReference type="AlphaFoldDB" id="A0AA42J1T4"/>
<reference evidence="1" key="1">
    <citation type="journal article" date="2023" name="Int. J. Syst. Evol. Microbiol.">
        <title>&lt;i&gt;Holtiella tumoricola&lt;/i&gt; gen. nov. sp. nov., isolated from a human clinical sample.</title>
        <authorList>
            <person name="Allen-Vercoe E."/>
            <person name="Daigneault M.C."/>
            <person name="Vancuren S.J."/>
            <person name="Cochrane K."/>
            <person name="O'Neal L.L."/>
            <person name="Sankaranarayanan K."/>
            <person name="Lawson P.A."/>
        </authorList>
    </citation>
    <scope>NUCLEOTIDE SEQUENCE</scope>
    <source>
        <strain evidence="1">CC70A</strain>
    </source>
</reference>
<evidence type="ECO:0000313" key="2">
    <source>
        <dbReference type="Proteomes" id="UP001169242"/>
    </source>
</evidence>
<proteinExistence type="predicted"/>
<comment type="caution">
    <text evidence="1">The sequence shown here is derived from an EMBL/GenBank/DDBJ whole genome shotgun (WGS) entry which is preliminary data.</text>
</comment>
<dbReference type="RefSeq" id="WP_271012840.1">
    <property type="nucleotide sequence ID" value="NZ_JAQIFT010000057.1"/>
</dbReference>
<accession>A0AA42J1T4</accession>
<name>A0AA42J1T4_9FIRM</name>
<evidence type="ECO:0000313" key="1">
    <source>
        <dbReference type="EMBL" id="MDA3732859.1"/>
    </source>
</evidence>
<keyword evidence="2" id="KW-1185">Reference proteome</keyword>
<dbReference type="Proteomes" id="UP001169242">
    <property type="component" value="Unassembled WGS sequence"/>
</dbReference>
<organism evidence="1 2">
    <name type="scientific">Holtiella tumoricola</name>
    <dbReference type="NCBI Taxonomy" id="3018743"/>
    <lineage>
        <taxon>Bacteria</taxon>
        <taxon>Bacillati</taxon>
        <taxon>Bacillota</taxon>
        <taxon>Clostridia</taxon>
        <taxon>Lachnospirales</taxon>
        <taxon>Cellulosilyticaceae</taxon>
        <taxon>Holtiella</taxon>
    </lineage>
</organism>
<sequence length="76" mass="8897">MYLGRNGKLYTYGILEMDLWVLQGLRDMDKVEVNIDVEWTEARFRNESGRCWLESRNEAGKVIASGCDLERMPVRI</sequence>